<comment type="caution">
    <text evidence="2">The sequence shown here is derived from an EMBL/GenBank/DDBJ whole genome shotgun (WGS) entry which is preliminary data.</text>
</comment>
<dbReference type="AlphaFoldDB" id="A0A5B7ETJ9"/>
<protein>
    <submittedName>
        <fullName evidence="2">Uncharacterized protein</fullName>
    </submittedName>
</protein>
<proteinExistence type="predicted"/>
<feature type="region of interest" description="Disordered" evidence="1">
    <location>
        <begin position="52"/>
        <end position="79"/>
    </location>
</feature>
<organism evidence="2 3">
    <name type="scientific">Portunus trituberculatus</name>
    <name type="common">Swimming crab</name>
    <name type="synonym">Neptunus trituberculatus</name>
    <dbReference type="NCBI Taxonomy" id="210409"/>
    <lineage>
        <taxon>Eukaryota</taxon>
        <taxon>Metazoa</taxon>
        <taxon>Ecdysozoa</taxon>
        <taxon>Arthropoda</taxon>
        <taxon>Crustacea</taxon>
        <taxon>Multicrustacea</taxon>
        <taxon>Malacostraca</taxon>
        <taxon>Eumalacostraca</taxon>
        <taxon>Eucarida</taxon>
        <taxon>Decapoda</taxon>
        <taxon>Pleocyemata</taxon>
        <taxon>Brachyura</taxon>
        <taxon>Eubrachyura</taxon>
        <taxon>Portunoidea</taxon>
        <taxon>Portunidae</taxon>
        <taxon>Portuninae</taxon>
        <taxon>Portunus</taxon>
    </lineage>
</organism>
<name>A0A5B7ETJ9_PORTR</name>
<evidence type="ECO:0000256" key="1">
    <source>
        <dbReference type="SAM" id="MobiDB-lite"/>
    </source>
</evidence>
<evidence type="ECO:0000313" key="2">
    <source>
        <dbReference type="EMBL" id="MPC36715.1"/>
    </source>
</evidence>
<sequence length="79" mass="8611">MGVPRSTVSIIWKNRDKHCETAASLLKLLARLRILDTSVDWYDANSLKNTPTTPELQVNKSGGPGACGNKEVNESGPMQ</sequence>
<keyword evidence="3" id="KW-1185">Reference proteome</keyword>
<gene>
    <name evidence="2" type="ORF">E2C01_030183</name>
</gene>
<evidence type="ECO:0000313" key="3">
    <source>
        <dbReference type="Proteomes" id="UP000324222"/>
    </source>
</evidence>
<dbReference type="Proteomes" id="UP000324222">
    <property type="component" value="Unassembled WGS sequence"/>
</dbReference>
<dbReference type="EMBL" id="VSRR010003587">
    <property type="protein sequence ID" value="MPC36715.1"/>
    <property type="molecule type" value="Genomic_DNA"/>
</dbReference>
<accession>A0A5B7ETJ9</accession>
<reference evidence="2 3" key="1">
    <citation type="submission" date="2019-05" db="EMBL/GenBank/DDBJ databases">
        <title>Another draft genome of Portunus trituberculatus and its Hox gene families provides insights of decapod evolution.</title>
        <authorList>
            <person name="Jeong J.-H."/>
            <person name="Song I."/>
            <person name="Kim S."/>
            <person name="Choi T."/>
            <person name="Kim D."/>
            <person name="Ryu S."/>
            <person name="Kim W."/>
        </authorList>
    </citation>
    <scope>NUCLEOTIDE SEQUENCE [LARGE SCALE GENOMIC DNA]</scope>
    <source>
        <tissue evidence="2">Muscle</tissue>
    </source>
</reference>